<feature type="compositionally biased region" description="Polar residues" evidence="9">
    <location>
        <begin position="1397"/>
        <end position="1411"/>
    </location>
</feature>
<dbReference type="InterPro" id="IPR003000">
    <property type="entry name" value="Sirtuin"/>
</dbReference>
<dbReference type="GO" id="GO:0005634">
    <property type="term" value="C:nucleus"/>
    <property type="evidence" value="ECO:0007669"/>
    <property type="project" value="TreeGrafter"/>
</dbReference>
<organism evidence="13 14">
    <name type="scientific">Fusarium fujikuroi</name>
    <name type="common">Bakanae and foot rot disease fungus</name>
    <name type="synonym">Gibberella fujikuroi</name>
    <dbReference type="NCBI Taxonomy" id="5127"/>
    <lineage>
        <taxon>Eukaryota</taxon>
        <taxon>Fungi</taxon>
        <taxon>Dikarya</taxon>
        <taxon>Ascomycota</taxon>
        <taxon>Pezizomycotina</taxon>
        <taxon>Sordariomycetes</taxon>
        <taxon>Hypocreomycetidae</taxon>
        <taxon>Hypocreales</taxon>
        <taxon>Nectriaceae</taxon>
        <taxon>Fusarium</taxon>
        <taxon>Fusarium fujikuroi species complex</taxon>
    </lineage>
</organism>
<evidence type="ECO:0000256" key="3">
    <source>
        <dbReference type="ARBA" id="ARBA00022679"/>
    </source>
</evidence>
<dbReference type="EMBL" id="CABFJX010000400">
    <property type="protein sequence ID" value="VTT80074.1"/>
    <property type="molecule type" value="Genomic_DNA"/>
</dbReference>
<dbReference type="Gene3D" id="3.40.710.10">
    <property type="entry name" value="DD-peptidase/beta-lactamase superfamily"/>
    <property type="match status" value="1"/>
</dbReference>
<evidence type="ECO:0000313" key="13">
    <source>
        <dbReference type="EMBL" id="VTT80074.1"/>
    </source>
</evidence>
<dbReference type="InterPro" id="IPR029035">
    <property type="entry name" value="DHS-like_NAD/FAD-binding_dom"/>
</dbReference>
<keyword evidence="10" id="KW-0472">Membrane</keyword>
<feature type="compositionally biased region" description="Low complexity" evidence="9">
    <location>
        <begin position="1088"/>
        <end position="1111"/>
    </location>
</feature>
<dbReference type="PANTHER" id="PTHR11085">
    <property type="entry name" value="NAD-DEPENDENT PROTEIN DEACYLASE SIRTUIN-5, MITOCHONDRIAL-RELATED"/>
    <property type="match status" value="1"/>
</dbReference>
<dbReference type="Pfam" id="PF26335">
    <property type="entry name" value="ARB_00930_C"/>
    <property type="match status" value="1"/>
</dbReference>
<comment type="caution">
    <text evidence="13">The sequence shown here is derived from an EMBL/GenBank/DDBJ whole genome shotgun (WGS) entry which is preliminary data.</text>
</comment>
<dbReference type="SUPFAM" id="SSF56601">
    <property type="entry name" value="beta-lactamase/transpeptidase-like"/>
    <property type="match status" value="1"/>
</dbReference>
<keyword evidence="6" id="KW-0520">NAD</keyword>
<feature type="domain" description="Deacetylase sirtuin-type" evidence="12">
    <location>
        <begin position="548"/>
        <end position="792"/>
    </location>
</feature>
<keyword evidence="4 8" id="KW-0479">Metal-binding</keyword>
<dbReference type="InterPro" id="IPR058664">
    <property type="entry name" value="ARB_00930-like_C"/>
</dbReference>
<keyword evidence="5 8" id="KW-0862">Zinc</keyword>
<keyword evidence="11" id="KW-0732">Signal</keyword>
<comment type="similarity">
    <text evidence="7">Belongs to the sirtuin family. Class IV subfamily.</text>
</comment>
<protein>
    <recommendedName>
        <fullName evidence="2">protein acetyllysine N-acetyltransferase</fullName>
        <ecNumber evidence="2">2.3.1.286</ecNumber>
    </recommendedName>
</protein>
<dbReference type="GO" id="GO:0017136">
    <property type="term" value="F:histone deacetylase activity, NAD-dependent"/>
    <property type="evidence" value="ECO:0007669"/>
    <property type="project" value="TreeGrafter"/>
</dbReference>
<evidence type="ECO:0000256" key="2">
    <source>
        <dbReference type="ARBA" id="ARBA00012928"/>
    </source>
</evidence>
<feature type="binding site" evidence="8">
    <location>
        <position position="663"/>
    </location>
    <ligand>
        <name>Zn(2+)</name>
        <dbReference type="ChEBI" id="CHEBI:29105"/>
    </ligand>
</feature>
<dbReference type="InterPro" id="IPR001466">
    <property type="entry name" value="Beta-lactam-related"/>
</dbReference>
<proteinExistence type="inferred from homology"/>
<feature type="active site" description="Proton acceptor" evidence="8">
    <location>
        <position position="655"/>
    </location>
</feature>
<keyword evidence="10" id="KW-1133">Transmembrane helix</keyword>
<feature type="compositionally biased region" description="Polar residues" evidence="9">
    <location>
        <begin position="1116"/>
        <end position="1148"/>
    </location>
</feature>
<evidence type="ECO:0000256" key="9">
    <source>
        <dbReference type="SAM" id="MobiDB-lite"/>
    </source>
</evidence>
<feature type="binding site" evidence="8">
    <location>
        <position position="666"/>
    </location>
    <ligand>
        <name>Zn(2+)</name>
        <dbReference type="ChEBI" id="CHEBI:29105"/>
    </ligand>
</feature>
<feature type="region of interest" description="Disordered" evidence="9">
    <location>
        <begin position="1370"/>
        <end position="1424"/>
    </location>
</feature>
<dbReference type="GO" id="GO:0003714">
    <property type="term" value="F:transcription corepressor activity"/>
    <property type="evidence" value="ECO:0007669"/>
    <property type="project" value="TreeGrafter"/>
</dbReference>
<evidence type="ECO:0000259" key="12">
    <source>
        <dbReference type="PROSITE" id="PS50305"/>
    </source>
</evidence>
<dbReference type="PROSITE" id="PS50305">
    <property type="entry name" value="SIRTUIN"/>
    <property type="match status" value="1"/>
</dbReference>
<feature type="region of interest" description="Disordered" evidence="9">
    <location>
        <begin position="1085"/>
        <end position="1148"/>
    </location>
</feature>
<gene>
    <name evidence="13" type="ORF">C2S_11568</name>
</gene>
<feature type="signal peptide" evidence="11">
    <location>
        <begin position="1"/>
        <end position="19"/>
    </location>
</feature>
<name>A0A9Q9RUY3_FUSFU</name>
<dbReference type="GO" id="GO:0046872">
    <property type="term" value="F:metal ion binding"/>
    <property type="evidence" value="ECO:0007669"/>
    <property type="project" value="UniProtKB-KW"/>
</dbReference>
<dbReference type="GO" id="GO:0000122">
    <property type="term" value="P:negative regulation of transcription by RNA polymerase II"/>
    <property type="evidence" value="ECO:0007669"/>
    <property type="project" value="TreeGrafter"/>
</dbReference>
<dbReference type="InterPro" id="IPR012338">
    <property type="entry name" value="Beta-lactam/transpept-like"/>
</dbReference>
<evidence type="ECO:0000256" key="11">
    <source>
        <dbReference type="SAM" id="SignalP"/>
    </source>
</evidence>
<dbReference type="FunFam" id="3.40.50.1220:FF:000038">
    <property type="entry name" value="NAD-dependent protein deacetylase sirtuin-6 isoform X2"/>
    <property type="match status" value="1"/>
</dbReference>
<evidence type="ECO:0000313" key="14">
    <source>
        <dbReference type="Proteomes" id="UP000760494"/>
    </source>
</evidence>
<dbReference type="Proteomes" id="UP000760494">
    <property type="component" value="Unassembled WGS sequence"/>
</dbReference>
<feature type="chain" id="PRO_5040500727" description="protein acetyllysine N-acetyltransferase" evidence="11">
    <location>
        <begin position="20"/>
        <end position="1449"/>
    </location>
</feature>
<evidence type="ECO:0000256" key="7">
    <source>
        <dbReference type="ARBA" id="ARBA00038170"/>
    </source>
</evidence>
<accession>A0A9Q9RUY3</accession>
<dbReference type="PANTHER" id="PTHR11085:SF12">
    <property type="entry name" value="NAD-DEPENDENT PROTEIN DEACYLASE SIRTUIN-6"/>
    <property type="match status" value="1"/>
</dbReference>
<evidence type="ECO:0000256" key="5">
    <source>
        <dbReference type="ARBA" id="ARBA00022833"/>
    </source>
</evidence>
<feature type="binding site" evidence="8">
    <location>
        <position position="693"/>
    </location>
    <ligand>
        <name>Zn(2+)</name>
        <dbReference type="ChEBI" id="CHEBI:29105"/>
    </ligand>
</feature>
<dbReference type="InterPro" id="IPR026590">
    <property type="entry name" value="Ssirtuin_cat_dom"/>
</dbReference>
<feature type="binding site" evidence="8">
    <location>
        <position position="696"/>
    </location>
    <ligand>
        <name>Zn(2+)</name>
        <dbReference type="ChEBI" id="CHEBI:29105"/>
    </ligand>
</feature>
<dbReference type="Gene3D" id="2.20.28.200">
    <property type="match status" value="1"/>
</dbReference>
<keyword evidence="10" id="KW-0812">Transmembrane</keyword>
<reference evidence="13" key="1">
    <citation type="submission" date="2019-05" db="EMBL/GenBank/DDBJ databases">
        <authorList>
            <person name="Piombo E."/>
        </authorList>
    </citation>
    <scope>NUCLEOTIDE SEQUENCE</scope>
    <source>
        <strain evidence="13">C2S</strain>
    </source>
</reference>
<dbReference type="InterPro" id="IPR050134">
    <property type="entry name" value="NAD-dep_sirtuin_deacylases"/>
</dbReference>
<dbReference type="SUPFAM" id="SSF52467">
    <property type="entry name" value="DHS-like NAD/FAD-binding domain"/>
    <property type="match status" value="1"/>
</dbReference>
<comment type="similarity">
    <text evidence="1">Belongs to the sirtuin family. Class I subfamily.</text>
</comment>
<evidence type="ECO:0000256" key="8">
    <source>
        <dbReference type="PROSITE-ProRule" id="PRU00236"/>
    </source>
</evidence>
<evidence type="ECO:0000256" key="10">
    <source>
        <dbReference type="SAM" id="Phobius"/>
    </source>
</evidence>
<dbReference type="Pfam" id="PF00144">
    <property type="entry name" value="Beta-lactamase"/>
    <property type="match status" value="1"/>
</dbReference>
<dbReference type="EC" id="2.3.1.286" evidence="2"/>
<feature type="transmembrane region" description="Helical" evidence="10">
    <location>
        <begin position="1432"/>
        <end position="1448"/>
    </location>
</feature>
<evidence type="ECO:0000256" key="6">
    <source>
        <dbReference type="ARBA" id="ARBA00023027"/>
    </source>
</evidence>
<evidence type="ECO:0000256" key="1">
    <source>
        <dbReference type="ARBA" id="ARBA00006924"/>
    </source>
</evidence>
<sequence>MRAFTISFLLSALSRGTFAKDDRINNDIPFQACAPIGAYYPPPTIDKSSEPFKKLTSQFTKTFDDLIKNGGSDKYGPITPNTTSFSVVIFGGAESLRDDPVFFEYHYTSHEDQASNANLTSDTKFPVGDVSMVFTVYAWLVKMGEQWETPITKYLPELAKVKDLLTVNWEEITIGALAGQMSGLSRESRACVVGKACDYKAFQKAFAKKAPYFLPDTSPVVSYAAFQLLVFAMQRSDGGDWPSILNKTILQPLSMSDSGVLSHGVEDIFAMKSLETSAIGEPGALSFVSSAKDLARAGHSILASDLLSPAVTRRWLHPNVDTSNLRNGVGRPWEVYRAGNAISPILDALTKSGTIGKYASYFGLTTDFNAGFAILAHDSSVEDRKLDLNVHADIVSEVLGYLQVISAKELEARYSGSYKGKATEAALNTTDNGRGLEIQKLVIGGVNIKNQTAQKLGVKADDLDFRIYPTNVQDESRHQFVAVFQDKSAPIDMGTPTCITWQEIGADAEISFVFTNWAAGRGRWHQFEFAKMASSAPKVAPPERRDPLDVIDKQADEIVALIKKSKHFIVFTGAGVSTSAGIPDFRGPEGAWTLRAQGRARTGKATSTLQAIPTPTHMALVELQNQGVLKYLVSQNCDGLHRRSGILRDRISELHGNSNRECCKDCGKEYIRDFRAVASYEKSVHDHRTGRKCTACGGNLLDTIINFGEFLPEEPLKLARSHAKKADLCIALGSSLSVPPASGIPETCGKSKKSKLIICNLQETFMEGIADMHVWAESDVLMTRVMDRLGYTIPNFILKRRLVIKVERDVYNRQVIVLTGVDDDGTPVTYLQSVKLEDSRRIVRSEPFSFVFREGLSTGAEVKFALEFMGHYNEPNVVIDYSVPEEEGAETVYDLSYDPILFPVDYLATFTMIASKLFITLGVSLSVNAFSLYESGTDKDVTKACEKAMSADIDCDREVISFLNGGWYGSLDSEALTDAVCAKTCSQSLQDWIADVSEDCEDEDKARGGLRIWTGWNATCLKDTKTGRYCNDIIADFTDVGEGEELPHDELCHPCYVQRLEMYKPSPYALNIKWHEEQLELVHKKCDSSTSTETATPTSSKSEPSETATTAEDSKASQTANSEEGSVSPTGTPEQTISSEPTVSSTTNAAAESLQGELFGSRALMLLLSLNLFFILVVALGLFMSASALQMMKPKDLDSLETLISKACVKVLTAELECDEYIRELTDPNSFRGETDEDMEMAPTICNKQCSDSFQSWYQKLNKECAEEDFLSELYPPNYFLFGGNVTSSGWNQTCAKDPKTGRYCGEILDEFPDIGDDEEMPLEELCHPCYVKLIDMRSNSRAWPTPTDPAGDYWNKQLKLVKEKCNASGGLKEESSSKEETTSVTPHKTVSADGSGVSTMPTASTSSTETVVPGSAAHESSTGDARTSKQICGYWYTLLMLGIGVIMF</sequence>
<dbReference type="Gene3D" id="3.40.50.1220">
    <property type="entry name" value="TPP-binding domain"/>
    <property type="match status" value="1"/>
</dbReference>
<keyword evidence="3" id="KW-0808">Transferase</keyword>
<feature type="transmembrane region" description="Helical" evidence="10">
    <location>
        <begin position="1163"/>
        <end position="1183"/>
    </location>
</feature>
<dbReference type="GO" id="GO:0070403">
    <property type="term" value="F:NAD+ binding"/>
    <property type="evidence" value="ECO:0007669"/>
    <property type="project" value="InterPro"/>
</dbReference>
<feature type="compositionally biased region" description="Basic and acidic residues" evidence="9">
    <location>
        <begin position="1370"/>
        <end position="1382"/>
    </location>
</feature>
<dbReference type="Pfam" id="PF02146">
    <property type="entry name" value="SIR2"/>
    <property type="match status" value="1"/>
</dbReference>
<evidence type="ECO:0000256" key="4">
    <source>
        <dbReference type="ARBA" id="ARBA00022723"/>
    </source>
</evidence>